<dbReference type="Proteomes" id="UP000823630">
    <property type="component" value="Unassembled WGS sequence"/>
</dbReference>
<evidence type="ECO:0000256" key="3">
    <source>
        <dbReference type="ARBA" id="ARBA00022679"/>
    </source>
</evidence>
<dbReference type="InterPro" id="IPR002941">
    <property type="entry name" value="DNA_methylase_N4/N6"/>
</dbReference>
<sequence length="261" mass="29784">MTKKPFRLYCEDCLTCLEQIPENTFDMIFADPPYMLSNGGITCQNGQVVSVNKGKWDESHGLMNDFEFHKKWLSACRRVLKPNGTIWISGTYHSIYSCGFAMQLLGFHILNDVAWYKPNASPNMSCRYFTASHETLIWARKSKNAKHIFNYDAMKCGAFPKDILKKPDCQMRSVWSIPTPSKSEKTFGRHPTQKPLDLLERIILCCTNPGDLILDPFMGSGTTGVAALKYDRKFVGIDQEAQFVELAEKRLYDILEKKGIK</sequence>
<dbReference type="EMBL" id="JADINC010000018">
    <property type="protein sequence ID" value="MBO8425033.1"/>
    <property type="molecule type" value="Genomic_DNA"/>
</dbReference>
<dbReference type="PANTHER" id="PTHR13370:SF3">
    <property type="entry name" value="TRNA (GUANINE(10)-N2)-METHYLTRANSFERASE HOMOLOG"/>
    <property type="match status" value="1"/>
</dbReference>
<dbReference type="EC" id="2.1.1.-" evidence="5"/>
<dbReference type="GO" id="GO:0003677">
    <property type="term" value="F:DNA binding"/>
    <property type="evidence" value="ECO:0007669"/>
    <property type="project" value="InterPro"/>
</dbReference>
<keyword evidence="3" id="KW-0808">Transferase</keyword>
<evidence type="ECO:0000256" key="4">
    <source>
        <dbReference type="ARBA" id="ARBA00047942"/>
    </source>
</evidence>
<comment type="caution">
    <text evidence="7">The sequence shown here is derived from an EMBL/GenBank/DDBJ whole genome shotgun (WGS) entry which is preliminary data.</text>
</comment>
<accession>A0A9D9GVA6</accession>
<dbReference type="GO" id="GO:0032259">
    <property type="term" value="P:methylation"/>
    <property type="evidence" value="ECO:0007669"/>
    <property type="project" value="UniProtKB-KW"/>
</dbReference>
<organism evidence="7 8">
    <name type="scientific">Candidatus Enterousia avistercoris</name>
    <dbReference type="NCBI Taxonomy" id="2840788"/>
    <lineage>
        <taxon>Bacteria</taxon>
        <taxon>Pseudomonadati</taxon>
        <taxon>Pseudomonadota</taxon>
        <taxon>Alphaproteobacteria</taxon>
        <taxon>Candidatus Enterousia</taxon>
    </lineage>
</organism>
<dbReference type="PROSITE" id="PS00092">
    <property type="entry name" value="N6_MTASE"/>
    <property type="match status" value="1"/>
</dbReference>
<dbReference type="Pfam" id="PF01555">
    <property type="entry name" value="N6_N4_Mtase"/>
    <property type="match status" value="1"/>
</dbReference>
<dbReference type="GO" id="GO:0005737">
    <property type="term" value="C:cytoplasm"/>
    <property type="evidence" value="ECO:0007669"/>
    <property type="project" value="TreeGrafter"/>
</dbReference>
<evidence type="ECO:0000256" key="5">
    <source>
        <dbReference type="RuleBase" id="RU362026"/>
    </source>
</evidence>
<dbReference type="PRINTS" id="PR00508">
    <property type="entry name" value="S21N4MTFRASE"/>
</dbReference>
<comment type="catalytic activity">
    <reaction evidence="4">
        <text>a 2'-deoxyadenosine in DNA + S-adenosyl-L-methionine = an N(6)-methyl-2'-deoxyadenosine in DNA + S-adenosyl-L-homocysteine + H(+)</text>
        <dbReference type="Rhea" id="RHEA:15197"/>
        <dbReference type="Rhea" id="RHEA-COMP:12418"/>
        <dbReference type="Rhea" id="RHEA-COMP:12419"/>
        <dbReference type="ChEBI" id="CHEBI:15378"/>
        <dbReference type="ChEBI" id="CHEBI:57856"/>
        <dbReference type="ChEBI" id="CHEBI:59789"/>
        <dbReference type="ChEBI" id="CHEBI:90615"/>
        <dbReference type="ChEBI" id="CHEBI:90616"/>
        <dbReference type="EC" id="2.1.1.72"/>
    </reaction>
</comment>
<evidence type="ECO:0000256" key="2">
    <source>
        <dbReference type="ARBA" id="ARBA00022603"/>
    </source>
</evidence>
<reference evidence="7" key="2">
    <citation type="journal article" date="2021" name="PeerJ">
        <title>Extensive microbial diversity within the chicken gut microbiome revealed by metagenomics and culture.</title>
        <authorList>
            <person name="Gilroy R."/>
            <person name="Ravi A."/>
            <person name="Getino M."/>
            <person name="Pursley I."/>
            <person name="Horton D.L."/>
            <person name="Alikhan N.F."/>
            <person name="Baker D."/>
            <person name="Gharbi K."/>
            <person name="Hall N."/>
            <person name="Watson M."/>
            <person name="Adriaenssens E.M."/>
            <person name="Foster-Nyarko E."/>
            <person name="Jarju S."/>
            <person name="Secka A."/>
            <person name="Antonio M."/>
            <person name="Oren A."/>
            <person name="Chaudhuri R.R."/>
            <person name="La Ragione R."/>
            <person name="Hildebrand F."/>
            <person name="Pallen M.J."/>
        </authorList>
    </citation>
    <scope>NUCLEOTIDE SEQUENCE</scope>
    <source>
        <strain evidence="7">8207</strain>
    </source>
</reference>
<dbReference type="GO" id="GO:0009007">
    <property type="term" value="F:site-specific DNA-methyltransferase (adenine-specific) activity"/>
    <property type="evidence" value="ECO:0007669"/>
    <property type="project" value="UniProtKB-EC"/>
</dbReference>
<dbReference type="SUPFAM" id="SSF53335">
    <property type="entry name" value="S-adenosyl-L-methionine-dependent methyltransferases"/>
    <property type="match status" value="1"/>
</dbReference>
<dbReference type="PANTHER" id="PTHR13370">
    <property type="entry name" value="RNA METHYLASE-RELATED"/>
    <property type="match status" value="1"/>
</dbReference>
<dbReference type="InterPro" id="IPR002052">
    <property type="entry name" value="DNA_methylase_N6_adenine_CS"/>
</dbReference>
<dbReference type="AlphaFoldDB" id="A0A9D9GVA6"/>
<comment type="similarity">
    <text evidence="1 5">Belongs to the N(4)/N(6)-methyltransferase family.</text>
</comment>
<proteinExistence type="inferred from homology"/>
<dbReference type="InterPro" id="IPR029063">
    <property type="entry name" value="SAM-dependent_MTases_sf"/>
</dbReference>
<dbReference type="Gene3D" id="3.40.50.150">
    <property type="entry name" value="Vaccinia Virus protein VP39"/>
    <property type="match status" value="1"/>
</dbReference>
<keyword evidence="2" id="KW-0489">Methyltransferase</keyword>
<feature type="domain" description="DNA methylase N-4/N-6" evidence="6">
    <location>
        <begin position="26"/>
        <end position="249"/>
    </location>
</feature>
<reference evidence="7" key="1">
    <citation type="submission" date="2020-10" db="EMBL/GenBank/DDBJ databases">
        <authorList>
            <person name="Gilroy R."/>
        </authorList>
    </citation>
    <scope>NUCLEOTIDE SEQUENCE</scope>
    <source>
        <strain evidence="7">8207</strain>
    </source>
</reference>
<dbReference type="GO" id="GO:0008170">
    <property type="term" value="F:N-methyltransferase activity"/>
    <property type="evidence" value="ECO:0007669"/>
    <property type="project" value="InterPro"/>
</dbReference>
<dbReference type="InterPro" id="IPR001091">
    <property type="entry name" value="RM_Methyltransferase"/>
</dbReference>
<name>A0A9D9GVA6_9PROT</name>
<gene>
    <name evidence="7" type="ORF">IAC69_00970</name>
</gene>
<evidence type="ECO:0000259" key="6">
    <source>
        <dbReference type="Pfam" id="PF01555"/>
    </source>
</evidence>
<evidence type="ECO:0000313" key="7">
    <source>
        <dbReference type="EMBL" id="MBO8425033.1"/>
    </source>
</evidence>
<evidence type="ECO:0000313" key="8">
    <source>
        <dbReference type="Proteomes" id="UP000823630"/>
    </source>
</evidence>
<evidence type="ECO:0000256" key="1">
    <source>
        <dbReference type="ARBA" id="ARBA00006594"/>
    </source>
</evidence>
<protein>
    <recommendedName>
        <fullName evidence="5">Methyltransferase</fullName>
        <ecNumber evidence="5">2.1.1.-</ecNumber>
    </recommendedName>
</protein>